<dbReference type="PROSITE" id="PS50850">
    <property type="entry name" value="MFS"/>
    <property type="match status" value="1"/>
</dbReference>
<evidence type="ECO:0000256" key="1">
    <source>
        <dbReference type="ARBA" id="ARBA00004651"/>
    </source>
</evidence>
<evidence type="ECO:0000256" key="4">
    <source>
        <dbReference type="ARBA" id="ARBA00022692"/>
    </source>
</evidence>
<keyword evidence="6 8" id="KW-0472">Membrane</keyword>
<sequence length="568" mass="62148">AFCAIDEFVLDIMSINHPISSSSSTIAGSDIEAARFNLSEWVEAKLFGSVDQTKAINQSYEGNGTEEAPFIVRFMPDDPQDATTLPRGKKWMITLLQAAATLALTFASSAYSGGIREIIGSFHVSQEVATLGVSIFVLGFAIGPLIWAPLSELYGRRNIFIITFLVLTVFNVGATCATNIQTLLTLRFFASAFGSSILTNAGGVIADMFDQSERGLATSIFAMAPFMGPVIGPIVGGFLGQAEGWRWLHGLFAIFTGVLWILGIFLFPETYAPFTLRRRAVTLSKITGKVYISTLDAGQPPKSIQHQLKTALTRPWILLFKEPIVFLISLYHSIIYGTLYMCFAAFPIVFQIGRGWGPGIGGLAFIGSAVGVLFATLMSIFENNRYSRLLASQKGSVDPEARLPMGLLGSIFIPVGLFWFAWTTFPTVHWVVPIMGTSFFSFGLVSVFLSLTNYLIDSYVVFAASVLAANSVLRSLFGAAFPLFTRQMYDGLGSQWASSIPAFLALACVPCPFLFYKYGDRIRMKCEYASEAARVLDKIRGQHVSTTEDEAVFEAEEIWRARSQVSAC</sequence>
<feature type="transmembrane region" description="Helical" evidence="8">
    <location>
        <begin position="496"/>
        <end position="516"/>
    </location>
</feature>
<dbReference type="Gene3D" id="1.20.1250.20">
    <property type="entry name" value="MFS general substrate transporter like domains"/>
    <property type="match status" value="1"/>
</dbReference>
<evidence type="ECO:0000256" key="7">
    <source>
        <dbReference type="ARBA" id="ARBA00038459"/>
    </source>
</evidence>
<feature type="transmembrane region" description="Helical" evidence="8">
    <location>
        <begin position="159"/>
        <end position="180"/>
    </location>
</feature>
<feature type="transmembrane region" description="Helical" evidence="8">
    <location>
        <begin position="186"/>
        <end position="209"/>
    </location>
</feature>
<evidence type="ECO:0000259" key="9">
    <source>
        <dbReference type="PROSITE" id="PS50850"/>
    </source>
</evidence>
<keyword evidence="3" id="KW-1003">Cell membrane</keyword>
<feature type="transmembrane region" description="Helical" evidence="8">
    <location>
        <begin position="128"/>
        <end position="147"/>
    </location>
</feature>
<gene>
    <name evidence="10" type="ORF">CRHIZ90672A_00000375</name>
</gene>
<feature type="transmembrane region" description="Helical" evidence="8">
    <location>
        <begin position="402"/>
        <end position="422"/>
    </location>
</feature>
<organism evidence="10 11">
    <name type="scientific">Clonostachys rhizophaga</name>
    <dbReference type="NCBI Taxonomy" id="160324"/>
    <lineage>
        <taxon>Eukaryota</taxon>
        <taxon>Fungi</taxon>
        <taxon>Dikarya</taxon>
        <taxon>Ascomycota</taxon>
        <taxon>Pezizomycotina</taxon>
        <taxon>Sordariomycetes</taxon>
        <taxon>Hypocreomycetidae</taxon>
        <taxon>Hypocreales</taxon>
        <taxon>Bionectriaceae</taxon>
        <taxon>Clonostachys</taxon>
    </lineage>
</organism>
<accession>A0A9N9VIW4</accession>
<dbReference type="CDD" id="cd17323">
    <property type="entry name" value="MFS_Tpo1_MDR_like"/>
    <property type="match status" value="1"/>
</dbReference>
<feature type="transmembrane region" description="Helical" evidence="8">
    <location>
        <begin position="356"/>
        <end position="381"/>
    </location>
</feature>
<dbReference type="GO" id="GO:0022857">
    <property type="term" value="F:transmembrane transporter activity"/>
    <property type="evidence" value="ECO:0007669"/>
    <property type="project" value="InterPro"/>
</dbReference>
<dbReference type="FunFam" id="1.20.1250.20:FF:000266">
    <property type="entry name" value="MFS multidrug transporter, putative"/>
    <property type="match status" value="1"/>
</dbReference>
<evidence type="ECO:0000256" key="8">
    <source>
        <dbReference type="SAM" id="Phobius"/>
    </source>
</evidence>
<evidence type="ECO:0000256" key="5">
    <source>
        <dbReference type="ARBA" id="ARBA00022989"/>
    </source>
</evidence>
<evidence type="ECO:0000313" key="11">
    <source>
        <dbReference type="Proteomes" id="UP000696573"/>
    </source>
</evidence>
<evidence type="ECO:0000313" key="10">
    <source>
        <dbReference type="EMBL" id="CAH0023961.1"/>
    </source>
</evidence>
<comment type="subcellular location">
    <subcellularLocation>
        <location evidence="1">Cell membrane</location>
        <topology evidence="1">Multi-pass membrane protein</topology>
    </subcellularLocation>
</comment>
<dbReference type="Proteomes" id="UP000696573">
    <property type="component" value="Unassembled WGS sequence"/>
</dbReference>
<dbReference type="OrthoDB" id="446368at2759"/>
<evidence type="ECO:0000256" key="2">
    <source>
        <dbReference type="ARBA" id="ARBA00022448"/>
    </source>
</evidence>
<comment type="caution">
    <text evidence="10">The sequence shown here is derived from an EMBL/GenBank/DDBJ whole genome shotgun (WGS) entry which is preliminary data.</text>
</comment>
<dbReference type="InterPro" id="IPR020846">
    <property type="entry name" value="MFS_dom"/>
</dbReference>
<comment type="similarity">
    <text evidence="7">Belongs to the major facilitator superfamily. DHA1 family. Polyamines/proton antiporter (TC 2.A.1.2.16) subfamily.</text>
</comment>
<feature type="transmembrane region" description="Helical" evidence="8">
    <location>
        <begin position="324"/>
        <end position="350"/>
    </location>
</feature>
<reference evidence="10" key="1">
    <citation type="submission" date="2021-10" db="EMBL/GenBank/DDBJ databases">
        <authorList>
            <person name="Piombo E."/>
        </authorList>
    </citation>
    <scope>NUCLEOTIDE SEQUENCE</scope>
</reference>
<feature type="domain" description="Major facilitator superfamily (MFS) profile" evidence="9">
    <location>
        <begin position="93"/>
        <end position="525"/>
    </location>
</feature>
<dbReference type="InterPro" id="IPR011701">
    <property type="entry name" value="MFS"/>
</dbReference>
<feature type="transmembrane region" description="Helical" evidence="8">
    <location>
        <begin position="428"/>
        <end position="452"/>
    </location>
</feature>
<feature type="non-terminal residue" evidence="10">
    <location>
        <position position="568"/>
    </location>
</feature>
<dbReference type="GO" id="GO:0005886">
    <property type="term" value="C:plasma membrane"/>
    <property type="evidence" value="ECO:0007669"/>
    <property type="project" value="UniProtKB-SubCell"/>
</dbReference>
<dbReference type="EMBL" id="CABFNQ020000694">
    <property type="protein sequence ID" value="CAH0023961.1"/>
    <property type="molecule type" value="Genomic_DNA"/>
</dbReference>
<dbReference type="PANTHER" id="PTHR23502">
    <property type="entry name" value="MAJOR FACILITATOR SUPERFAMILY"/>
    <property type="match status" value="1"/>
</dbReference>
<keyword evidence="11" id="KW-1185">Reference proteome</keyword>
<dbReference type="InterPro" id="IPR036259">
    <property type="entry name" value="MFS_trans_sf"/>
</dbReference>
<protein>
    <recommendedName>
        <fullName evidence="9">Major facilitator superfamily (MFS) profile domain-containing protein</fullName>
    </recommendedName>
</protein>
<keyword evidence="2" id="KW-0813">Transport</keyword>
<dbReference type="SUPFAM" id="SSF103473">
    <property type="entry name" value="MFS general substrate transporter"/>
    <property type="match status" value="1"/>
</dbReference>
<evidence type="ECO:0000256" key="3">
    <source>
        <dbReference type="ARBA" id="ARBA00022475"/>
    </source>
</evidence>
<feature type="transmembrane region" description="Helical" evidence="8">
    <location>
        <begin position="247"/>
        <end position="268"/>
    </location>
</feature>
<feature type="transmembrane region" description="Helical" evidence="8">
    <location>
        <begin position="216"/>
        <end position="235"/>
    </location>
</feature>
<dbReference type="Pfam" id="PF07690">
    <property type="entry name" value="MFS_1"/>
    <property type="match status" value="1"/>
</dbReference>
<feature type="transmembrane region" description="Helical" evidence="8">
    <location>
        <begin position="91"/>
        <end position="108"/>
    </location>
</feature>
<keyword evidence="4 8" id="KW-0812">Transmembrane</keyword>
<dbReference type="AlphaFoldDB" id="A0A9N9VIW4"/>
<dbReference type="PANTHER" id="PTHR23502:SF186">
    <property type="entry name" value="MAJOR FACILITATOR SUPERFAMILY (MFS) PROFILE DOMAIN-CONTAINING PROTEIN"/>
    <property type="match status" value="1"/>
</dbReference>
<proteinExistence type="inferred from homology"/>
<evidence type="ECO:0000256" key="6">
    <source>
        <dbReference type="ARBA" id="ARBA00023136"/>
    </source>
</evidence>
<name>A0A9N9VIW4_9HYPO</name>
<keyword evidence="5 8" id="KW-1133">Transmembrane helix</keyword>